<keyword evidence="3" id="KW-1185">Reference proteome</keyword>
<dbReference type="InterPro" id="IPR045402">
    <property type="entry name" value="GAP1-N2"/>
</dbReference>
<dbReference type="Pfam" id="PF20013">
    <property type="entry name" value="GAP1-N2"/>
    <property type="match status" value="1"/>
</dbReference>
<comment type="caution">
    <text evidence="2">The sequence shown here is derived from an EMBL/GenBank/DDBJ whole genome shotgun (WGS) entry which is preliminary data.</text>
</comment>
<sequence>MILDQLIYGSANRNRMKGYQLLGQSDGVDTRTAKQFCRWAPSHGALGTEVDSWGLSFFPLENDLHCIARTMHGAPEYSGRGGMSVVTRGLVISSSQLSKFDNDPIALARTAFALGHLILPANTNQTPVAVSLPTKSFPMEMPISGFANESEPLLPEHAVRWVARETASLLKIHERVMICGACDPLPILYLLFELLDSDVRPSISFACGLQRSTRRLFRVQFTDEKLDHAMQRQLAQQSIATIDLSRVLV</sequence>
<evidence type="ECO:0000259" key="1">
    <source>
        <dbReference type="Pfam" id="PF20013"/>
    </source>
</evidence>
<dbReference type="EMBL" id="SJPN01000028">
    <property type="protein sequence ID" value="TWT88058.1"/>
    <property type="molecule type" value="Genomic_DNA"/>
</dbReference>
<feature type="domain" description="GTPase-associated protein 1 N-terminal" evidence="1">
    <location>
        <begin position="4"/>
        <end position="117"/>
    </location>
</feature>
<organism evidence="2 3">
    <name type="scientific">Stieleria varia</name>
    <dbReference type="NCBI Taxonomy" id="2528005"/>
    <lineage>
        <taxon>Bacteria</taxon>
        <taxon>Pseudomonadati</taxon>
        <taxon>Planctomycetota</taxon>
        <taxon>Planctomycetia</taxon>
        <taxon>Pirellulales</taxon>
        <taxon>Pirellulaceae</taxon>
        <taxon>Stieleria</taxon>
    </lineage>
</organism>
<name>A0A5C5ZLH6_9BACT</name>
<accession>A0A5C5ZLH6</accession>
<protein>
    <recommendedName>
        <fullName evidence="1">GTPase-associated protein 1 N-terminal domain-containing protein</fullName>
    </recommendedName>
</protein>
<gene>
    <name evidence="2" type="ORF">Pla52n_69090</name>
</gene>
<dbReference type="Proteomes" id="UP000320176">
    <property type="component" value="Unassembled WGS sequence"/>
</dbReference>
<dbReference type="AlphaFoldDB" id="A0A5C5ZLH6"/>
<evidence type="ECO:0000313" key="2">
    <source>
        <dbReference type="EMBL" id="TWT88058.1"/>
    </source>
</evidence>
<dbReference type="OrthoDB" id="271226at2"/>
<evidence type="ECO:0000313" key="3">
    <source>
        <dbReference type="Proteomes" id="UP000320176"/>
    </source>
</evidence>
<reference evidence="2 3" key="1">
    <citation type="submission" date="2019-02" db="EMBL/GenBank/DDBJ databases">
        <title>Deep-cultivation of Planctomycetes and their phenomic and genomic characterization uncovers novel biology.</title>
        <authorList>
            <person name="Wiegand S."/>
            <person name="Jogler M."/>
            <person name="Boedeker C."/>
            <person name="Pinto D."/>
            <person name="Vollmers J."/>
            <person name="Rivas-Marin E."/>
            <person name="Kohn T."/>
            <person name="Peeters S.H."/>
            <person name="Heuer A."/>
            <person name="Rast P."/>
            <person name="Oberbeckmann S."/>
            <person name="Bunk B."/>
            <person name="Jeske O."/>
            <person name="Meyerdierks A."/>
            <person name="Storesund J.E."/>
            <person name="Kallscheuer N."/>
            <person name="Luecker S."/>
            <person name="Lage O.M."/>
            <person name="Pohl T."/>
            <person name="Merkel B.J."/>
            <person name="Hornburger P."/>
            <person name="Mueller R.-W."/>
            <person name="Bruemmer F."/>
            <person name="Labrenz M."/>
            <person name="Spormann A.M."/>
            <person name="Op Den Camp H."/>
            <person name="Overmann J."/>
            <person name="Amann R."/>
            <person name="Jetten M.S.M."/>
            <person name="Mascher T."/>
            <person name="Medema M.H."/>
            <person name="Devos D.P."/>
            <person name="Kaster A.-K."/>
            <person name="Ovreas L."/>
            <person name="Rohde M."/>
            <person name="Galperin M.Y."/>
            <person name="Jogler C."/>
        </authorList>
    </citation>
    <scope>NUCLEOTIDE SEQUENCE [LARGE SCALE GENOMIC DNA]</scope>
    <source>
        <strain evidence="2 3">Pla52n</strain>
    </source>
</reference>
<dbReference type="RefSeq" id="WP_146523748.1">
    <property type="nucleotide sequence ID" value="NZ_CP151726.1"/>
</dbReference>
<proteinExistence type="predicted"/>